<reference evidence="1 2" key="1">
    <citation type="submission" date="2019-02" db="EMBL/GenBank/DDBJ databases">
        <title>Deep-cultivation of Planctomycetes and their phenomic and genomic characterization uncovers novel biology.</title>
        <authorList>
            <person name="Wiegand S."/>
            <person name="Jogler M."/>
            <person name="Boedeker C."/>
            <person name="Pinto D."/>
            <person name="Vollmers J."/>
            <person name="Rivas-Marin E."/>
            <person name="Kohn T."/>
            <person name="Peeters S.H."/>
            <person name="Heuer A."/>
            <person name="Rast P."/>
            <person name="Oberbeckmann S."/>
            <person name="Bunk B."/>
            <person name="Jeske O."/>
            <person name="Meyerdierks A."/>
            <person name="Storesund J.E."/>
            <person name="Kallscheuer N."/>
            <person name="Luecker S."/>
            <person name="Lage O.M."/>
            <person name="Pohl T."/>
            <person name="Merkel B.J."/>
            <person name="Hornburger P."/>
            <person name="Mueller R.-W."/>
            <person name="Bruemmer F."/>
            <person name="Labrenz M."/>
            <person name="Spormann A.M."/>
            <person name="Op den Camp H."/>
            <person name="Overmann J."/>
            <person name="Amann R."/>
            <person name="Jetten M.S.M."/>
            <person name="Mascher T."/>
            <person name="Medema M.H."/>
            <person name="Devos D.P."/>
            <person name="Kaster A.-K."/>
            <person name="Ovreas L."/>
            <person name="Rohde M."/>
            <person name="Galperin M.Y."/>
            <person name="Jogler C."/>
        </authorList>
    </citation>
    <scope>NUCLEOTIDE SEQUENCE [LARGE SCALE GENOMIC DNA]</scope>
    <source>
        <strain evidence="1 2">K23_9</strain>
    </source>
</reference>
<accession>A0A517NZM5</accession>
<dbReference type="OrthoDB" id="564871at2"/>
<dbReference type="EMBL" id="CP036526">
    <property type="protein sequence ID" value="QDT12565.1"/>
    <property type="molecule type" value="Genomic_DNA"/>
</dbReference>
<name>A0A517NZM5_9BACT</name>
<evidence type="ECO:0000313" key="2">
    <source>
        <dbReference type="Proteomes" id="UP000319817"/>
    </source>
</evidence>
<dbReference type="InterPro" id="IPR029044">
    <property type="entry name" value="Nucleotide-diphossugar_trans"/>
</dbReference>
<dbReference type="AlphaFoldDB" id="A0A517NZM5"/>
<protein>
    <recommendedName>
        <fullName evidence="3">Glycosyltransferase</fullName>
    </recommendedName>
</protein>
<keyword evidence="2" id="KW-1185">Reference proteome</keyword>
<gene>
    <name evidence="1" type="ORF">K239x_45750</name>
</gene>
<organism evidence="1 2">
    <name type="scientific">Stieleria marina</name>
    <dbReference type="NCBI Taxonomy" id="1930275"/>
    <lineage>
        <taxon>Bacteria</taxon>
        <taxon>Pseudomonadati</taxon>
        <taxon>Planctomycetota</taxon>
        <taxon>Planctomycetia</taxon>
        <taxon>Pirellulales</taxon>
        <taxon>Pirellulaceae</taxon>
        <taxon>Stieleria</taxon>
    </lineage>
</organism>
<proteinExistence type="predicted"/>
<dbReference type="Proteomes" id="UP000319817">
    <property type="component" value="Chromosome"/>
</dbReference>
<dbReference type="SUPFAM" id="SSF53448">
    <property type="entry name" value="Nucleotide-diphospho-sugar transferases"/>
    <property type="match status" value="1"/>
</dbReference>
<evidence type="ECO:0008006" key="3">
    <source>
        <dbReference type="Google" id="ProtNLM"/>
    </source>
</evidence>
<dbReference type="RefSeq" id="WP_145420447.1">
    <property type="nucleotide sequence ID" value="NZ_CP036526.1"/>
</dbReference>
<sequence>MSANVLCIKWGTKYGSEYVNRLHKGVRKNLSGDVRFICMTDRGEGLHPDVEVLPLPVTPFDEASFDARKGGDTWRKVGLFQPGIAGLEDDTLFLDLDIVVTGSLDDFFTYEPGKFCVIHDWLEKKRAWMPGRDGRVGNTSVFRFHPQKHTRVYDYFAENQEQVLEDFRIEQQYVTRTLSNDLAFWPSEWVCSFKRHCRPTFPMNVVRPPHQPSEMRVLAFHGYPLPEQAIEGYQASIFKSTLPATWLKDYWNDAA</sequence>
<evidence type="ECO:0000313" key="1">
    <source>
        <dbReference type="EMBL" id="QDT12565.1"/>
    </source>
</evidence>